<evidence type="ECO:0008006" key="13">
    <source>
        <dbReference type="Google" id="ProtNLM"/>
    </source>
</evidence>
<dbReference type="PANTHER" id="PTHR30460">
    <property type="entry name" value="MODERATE CONDUCTANCE MECHANOSENSITIVE CHANNEL YBIO"/>
    <property type="match status" value="1"/>
</dbReference>
<evidence type="ECO:0000256" key="7">
    <source>
        <dbReference type="SAM" id="Phobius"/>
    </source>
</evidence>
<feature type="transmembrane region" description="Helical" evidence="7">
    <location>
        <begin position="20"/>
        <end position="41"/>
    </location>
</feature>
<feature type="transmembrane region" description="Helical" evidence="7">
    <location>
        <begin position="238"/>
        <end position="262"/>
    </location>
</feature>
<feature type="domain" description="Mechanosensitive ion channel transmembrane helices 2/3" evidence="10">
    <location>
        <begin position="298"/>
        <end position="337"/>
    </location>
</feature>
<name>W9GRE6_9PROT</name>
<feature type="domain" description="Mechanosensitive ion channel MscS" evidence="8">
    <location>
        <begin position="339"/>
        <end position="403"/>
    </location>
</feature>
<comment type="similarity">
    <text evidence="2">Belongs to the MscS (TC 1.A.23) family.</text>
</comment>
<dbReference type="STRING" id="1385369.N825_28690"/>
<dbReference type="SUPFAM" id="SSF50182">
    <property type="entry name" value="Sm-like ribonucleoproteins"/>
    <property type="match status" value="1"/>
</dbReference>
<keyword evidence="6 7" id="KW-0472">Membrane</keyword>
<dbReference type="InterPro" id="IPR049142">
    <property type="entry name" value="MS_channel_1st"/>
</dbReference>
<comment type="caution">
    <text evidence="11">The sequence shown here is derived from an EMBL/GenBank/DDBJ whole genome shotgun (WGS) entry which is preliminary data.</text>
</comment>
<feature type="transmembrane region" description="Helical" evidence="7">
    <location>
        <begin position="134"/>
        <end position="158"/>
    </location>
</feature>
<dbReference type="InterPro" id="IPR011066">
    <property type="entry name" value="MscS_channel_C_sf"/>
</dbReference>
<accession>W9GRE6</accession>
<evidence type="ECO:0000259" key="8">
    <source>
        <dbReference type="Pfam" id="PF00924"/>
    </source>
</evidence>
<dbReference type="AlphaFoldDB" id="W9GRE6"/>
<dbReference type="GO" id="GO:0005886">
    <property type="term" value="C:plasma membrane"/>
    <property type="evidence" value="ECO:0007669"/>
    <property type="project" value="UniProtKB-SubCell"/>
</dbReference>
<evidence type="ECO:0000313" key="11">
    <source>
        <dbReference type="EMBL" id="EWY36324.1"/>
    </source>
</evidence>
<feature type="domain" description="Mechanosensitive ion channel MscS C-terminal" evidence="9">
    <location>
        <begin position="410"/>
        <end position="495"/>
    </location>
</feature>
<evidence type="ECO:0000256" key="6">
    <source>
        <dbReference type="ARBA" id="ARBA00023136"/>
    </source>
</evidence>
<evidence type="ECO:0000256" key="5">
    <source>
        <dbReference type="ARBA" id="ARBA00022989"/>
    </source>
</evidence>
<dbReference type="Pfam" id="PF00924">
    <property type="entry name" value="MS_channel_2nd"/>
    <property type="match status" value="1"/>
</dbReference>
<dbReference type="InterPro" id="IPR010920">
    <property type="entry name" value="LSM_dom_sf"/>
</dbReference>
<keyword evidence="5 7" id="KW-1133">Transmembrane helix</keyword>
<organism evidence="11 12">
    <name type="scientific">Skermanella stibiiresistens SB22</name>
    <dbReference type="NCBI Taxonomy" id="1385369"/>
    <lineage>
        <taxon>Bacteria</taxon>
        <taxon>Pseudomonadati</taxon>
        <taxon>Pseudomonadota</taxon>
        <taxon>Alphaproteobacteria</taxon>
        <taxon>Rhodospirillales</taxon>
        <taxon>Azospirillaceae</taxon>
        <taxon>Skermanella</taxon>
    </lineage>
</organism>
<keyword evidence="4 7" id="KW-0812">Transmembrane</keyword>
<feature type="transmembrane region" description="Helical" evidence="7">
    <location>
        <begin position="210"/>
        <end position="232"/>
    </location>
</feature>
<feature type="transmembrane region" description="Helical" evidence="7">
    <location>
        <begin position="297"/>
        <end position="322"/>
    </location>
</feature>
<evidence type="ECO:0000313" key="12">
    <source>
        <dbReference type="Proteomes" id="UP000019486"/>
    </source>
</evidence>
<dbReference type="InterPro" id="IPR006685">
    <property type="entry name" value="MscS_channel_2nd"/>
</dbReference>
<feature type="transmembrane region" description="Helical" evidence="7">
    <location>
        <begin position="93"/>
        <end position="113"/>
    </location>
</feature>
<sequence length="528" mass="56910">MGLLLGYAILRPSHPAAPAILVAVLEATITVFLADLVIRFLCAPNHPKRRLLPVGDQGARSIYQTAVVAASLTAATLGLADLLGALGTAYDPLIALVLPISTAPFLYLLYRLWSRRPAMAHALNSHLGLGTRETPTLILGLSLVTLYLAGLWLSAAAATLRQEPGTGLRLLLSLFLSAAVPLLALMLRLPIIRFYRTSDEQADSKAALRLMRAVWAALMVLTVVATAFIWGFDPSTHIGLGGIVLRLLFDIGIILLLGYVGWELLARSFDRMMATNKVGDARTAQRMATLLPLVRKFLQVVLIAIVAMIVLSSMGIAIGPLLAGAGVVGIAVGLGAQSTIADVLSGVFFLLEDAFRIGDYVEVGNLRGTVEGISLRSLKLRHHRGAVHTLPFGQIKALTNLTRDWSLMRLEFRVAPDTDLDLVKRVIKGIGRELEADPEMGPSFIEPLKSQGVRRVEDDAVIIGVKYVTKPGEQFVIRREAYQRILKAFKANGIDLVGRGVVVRVDDAQAGERAVGFAAAQAIRSVLE</sequence>
<dbReference type="PATRIC" id="fig|1385369.3.peg.6639"/>
<proteinExistence type="inferred from homology"/>
<evidence type="ECO:0000256" key="1">
    <source>
        <dbReference type="ARBA" id="ARBA00004651"/>
    </source>
</evidence>
<dbReference type="Pfam" id="PF21088">
    <property type="entry name" value="MS_channel_1st"/>
    <property type="match status" value="1"/>
</dbReference>
<dbReference type="InterPro" id="IPR023408">
    <property type="entry name" value="MscS_beta-dom_sf"/>
</dbReference>
<protein>
    <recommendedName>
        <fullName evidence="13">Mechanosensitive ion channel family protein</fullName>
    </recommendedName>
</protein>
<dbReference type="InterPro" id="IPR045276">
    <property type="entry name" value="YbiO_bact"/>
</dbReference>
<dbReference type="Gene3D" id="3.30.70.100">
    <property type="match status" value="1"/>
</dbReference>
<evidence type="ECO:0000256" key="2">
    <source>
        <dbReference type="ARBA" id="ARBA00008017"/>
    </source>
</evidence>
<evidence type="ECO:0000256" key="3">
    <source>
        <dbReference type="ARBA" id="ARBA00022475"/>
    </source>
</evidence>
<dbReference type="InterPro" id="IPR011014">
    <property type="entry name" value="MscS_channel_TM-2"/>
</dbReference>
<dbReference type="GO" id="GO:0008381">
    <property type="term" value="F:mechanosensitive monoatomic ion channel activity"/>
    <property type="evidence" value="ECO:0007669"/>
    <property type="project" value="InterPro"/>
</dbReference>
<keyword evidence="3" id="KW-1003">Cell membrane</keyword>
<dbReference type="SUPFAM" id="SSF82689">
    <property type="entry name" value="Mechanosensitive channel protein MscS (YggB), C-terminal domain"/>
    <property type="match status" value="1"/>
</dbReference>
<evidence type="ECO:0000259" key="10">
    <source>
        <dbReference type="Pfam" id="PF21088"/>
    </source>
</evidence>
<dbReference type="InterPro" id="IPR049278">
    <property type="entry name" value="MS_channel_C"/>
</dbReference>
<dbReference type="Proteomes" id="UP000019486">
    <property type="component" value="Unassembled WGS sequence"/>
</dbReference>
<evidence type="ECO:0000259" key="9">
    <source>
        <dbReference type="Pfam" id="PF21082"/>
    </source>
</evidence>
<dbReference type="Gene3D" id="1.10.287.1260">
    <property type="match status" value="1"/>
</dbReference>
<feature type="transmembrane region" description="Helical" evidence="7">
    <location>
        <begin position="170"/>
        <end position="189"/>
    </location>
</feature>
<dbReference type="SUPFAM" id="SSF82861">
    <property type="entry name" value="Mechanosensitive channel protein MscS (YggB), transmembrane region"/>
    <property type="match status" value="1"/>
</dbReference>
<reference evidence="11 12" key="1">
    <citation type="submission" date="2013-08" db="EMBL/GenBank/DDBJ databases">
        <title>The genome sequence of Skermanella stibiiresistens.</title>
        <authorList>
            <person name="Zhu W."/>
            <person name="Wang G."/>
        </authorList>
    </citation>
    <scope>NUCLEOTIDE SEQUENCE [LARGE SCALE GENOMIC DNA]</scope>
    <source>
        <strain evidence="11 12">SB22</strain>
    </source>
</reference>
<keyword evidence="12" id="KW-1185">Reference proteome</keyword>
<dbReference type="Pfam" id="PF21082">
    <property type="entry name" value="MS_channel_3rd"/>
    <property type="match status" value="1"/>
</dbReference>
<feature type="transmembrane region" description="Helical" evidence="7">
    <location>
        <begin position="328"/>
        <end position="351"/>
    </location>
</feature>
<dbReference type="EMBL" id="AVFL01000046">
    <property type="protein sequence ID" value="EWY36324.1"/>
    <property type="molecule type" value="Genomic_DNA"/>
</dbReference>
<dbReference type="PANTHER" id="PTHR30460:SF0">
    <property type="entry name" value="MODERATE CONDUCTANCE MECHANOSENSITIVE CHANNEL YBIO"/>
    <property type="match status" value="1"/>
</dbReference>
<comment type="subcellular location">
    <subcellularLocation>
        <location evidence="1">Cell membrane</location>
        <topology evidence="1">Multi-pass membrane protein</topology>
    </subcellularLocation>
</comment>
<evidence type="ECO:0000256" key="4">
    <source>
        <dbReference type="ARBA" id="ARBA00022692"/>
    </source>
</evidence>
<gene>
    <name evidence="11" type="ORF">N825_28690</name>
</gene>
<dbReference type="Gene3D" id="2.30.30.60">
    <property type="match status" value="1"/>
</dbReference>
<feature type="transmembrane region" description="Helical" evidence="7">
    <location>
        <begin position="62"/>
        <end position="87"/>
    </location>
</feature>